<reference evidence="1" key="1">
    <citation type="submission" date="2021-10" db="EMBL/GenBank/DDBJ databases">
        <title>Melipona bicolor Genome sequencing and assembly.</title>
        <authorList>
            <person name="Araujo N.S."/>
            <person name="Arias M.C."/>
        </authorList>
    </citation>
    <scope>NUCLEOTIDE SEQUENCE</scope>
    <source>
        <strain evidence="1">USP_2M_L1-L4_2017</strain>
        <tissue evidence="1">Whole body</tissue>
    </source>
</reference>
<dbReference type="Proteomes" id="UP001177670">
    <property type="component" value="Unassembled WGS sequence"/>
</dbReference>
<evidence type="ECO:0000313" key="1">
    <source>
        <dbReference type="EMBL" id="KAK1118682.1"/>
    </source>
</evidence>
<name>A0AA40FGN6_9HYME</name>
<protein>
    <submittedName>
        <fullName evidence="1">Uncharacterized protein</fullName>
    </submittedName>
</protein>
<organism evidence="1 2">
    <name type="scientific">Melipona bicolor</name>
    <dbReference type="NCBI Taxonomy" id="60889"/>
    <lineage>
        <taxon>Eukaryota</taxon>
        <taxon>Metazoa</taxon>
        <taxon>Ecdysozoa</taxon>
        <taxon>Arthropoda</taxon>
        <taxon>Hexapoda</taxon>
        <taxon>Insecta</taxon>
        <taxon>Pterygota</taxon>
        <taxon>Neoptera</taxon>
        <taxon>Endopterygota</taxon>
        <taxon>Hymenoptera</taxon>
        <taxon>Apocrita</taxon>
        <taxon>Aculeata</taxon>
        <taxon>Apoidea</taxon>
        <taxon>Anthophila</taxon>
        <taxon>Apidae</taxon>
        <taxon>Melipona</taxon>
    </lineage>
</organism>
<gene>
    <name evidence="1" type="ORF">K0M31_014986</name>
</gene>
<sequence length="101" mass="12157">MFLDPMFLRSSRHPSTDLGLTCDSFSMITNMDYILRWTITSKPRRFTLRLAEFTANEFKKKKFLSKRPWFLSNVQEVDNLRLKSSIVRETLSYRMARTRQR</sequence>
<comment type="caution">
    <text evidence="1">The sequence shown here is derived from an EMBL/GenBank/DDBJ whole genome shotgun (WGS) entry which is preliminary data.</text>
</comment>
<proteinExistence type="predicted"/>
<dbReference type="EMBL" id="JAHYIQ010000042">
    <property type="protein sequence ID" value="KAK1118682.1"/>
    <property type="molecule type" value="Genomic_DNA"/>
</dbReference>
<dbReference type="AlphaFoldDB" id="A0AA40FGN6"/>
<accession>A0AA40FGN6</accession>
<evidence type="ECO:0000313" key="2">
    <source>
        <dbReference type="Proteomes" id="UP001177670"/>
    </source>
</evidence>
<keyword evidence="2" id="KW-1185">Reference proteome</keyword>